<evidence type="ECO:0000313" key="1">
    <source>
        <dbReference type="EMBL" id="KIM43604.1"/>
    </source>
</evidence>
<dbReference type="AlphaFoldDB" id="A0A0C3CHK1"/>
<dbReference type="EMBL" id="KN831775">
    <property type="protein sequence ID" value="KIM43604.1"/>
    <property type="molecule type" value="Genomic_DNA"/>
</dbReference>
<dbReference type="HOGENOM" id="CLU_2121382_0_0_1"/>
<sequence>MGLRKSDEVQPSMHHFLVSAQRRWAEARTVKLARHNQEDTPDACIVSHQLRTAAFSTSAGLDGRIDVGGIRQLIWEGDEGESIRGRSSKTWWCCFVLSSCDIALWSREYRIMRV</sequence>
<organism evidence="1 2">
    <name type="scientific">Hebeloma cylindrosporum</name>
    <dbReference type="NCBI Taxonomy" id="76867"/>
    <lineage>
        <taxon>Eukaryota</taxon>
        <taxon>Fungi</taxon>
        <taxon>Dikarya</taxon>
        <taxon>Basidiomycota</taxon>
        <taxon>Agaricomycotina</taxon>
        <taxon>Agaricomycetes</taxon>
        <taxon>Agaricomycetidae</taxon>
        <taxon>Agaricales</taxon>
        <taxon>Agaricineae</taxon>
        <taxon>Hymenogastraceae</taxon>
        <taxon>Hebeloma</taxon>
    </lineage>
</organism>
<accession>A0A0C3CHK1</accession>
<dbReference type="Proteomes" id="UP000053424">
    <property type="component" value="Unassembled WGS sequence"/>
</dbReference>
<gene>
    <name evidence="1" type="ORF">M413DRAFT_443523</name>
</gene>
<keyword evidence="2" id="KW-1185">Reference proteome</keyword>
<protein>
    <submittedName>
        <fullName evidence="1">Uncharacterized protein</fullName>
    </submittedName>
</protein>
<proteinExistence type="predicted"/>
<name>A0A0C3CHK1_HEBCY</name>
<reference evidence="1 2" key="1">
    <citation type="submission" date="2014-04" db="EMBL/GenBank/DDBJ databases">
        <authorList>
            <consortium name="DOE Joint Genome Institute"/>
            <person name="Kuo A."/>
            <person name="Gay G."/>
            <person name="Dore J."/>
            <person name="Kohler A."/>
            <person name="Nagy L.G."/>
            <person name="Floudas D."/>
            <person name="Copeland A."/>
            <person name="Barry K.W."/>
            <person name="Cichocki N."/>
            <person name="Veneault-Fourrey C."/>
            <person name="LaButti K."/>
            <person name="Lindquist E.A."/>
            <person name="Lipzen A."/>
            <person name="Lundell T."/>
            <person name="Morin E."/>
            <person name="Murat C."/>
            <person name="Sun H."/>
            <person name="Tunlid A."/>
            <person name="Henrissat B."/>
            <person name="Grigoriev I.V."/>
            <person name="Hibbett D.S."/>
            <person name="Martin F."/>
            <person name="Nordberg H.P."/>
            <person name="Cantor M.N."/>
            <person name="Hua S.X."/>
        </authorList>
    </citation>
    <scope>NUCLEOTIDE SEQUENCE [LARGE SCALE GENOMIC DNA]</scope>
    <source>
        <strain evidence="2">h7</strain>
    </source>
</reference>
<reference evidence="2" key="2">
    <citation type="submission" date="2015-01" db="EMBL/GenBank/DDBJ databases">
        <title>Evolutionary Origins and Diversification of the Mycorrhizal Mutualists.</title>
        <authorList>
            <consortium name="DOE Joint Genome Institute"/>
            <consortium name="Mycorrhizal Genomics Consortium"/>
            <person name="Kohler A."/>
            <person name="Kuo A."/>
            <person name="Nagy L.G."/>
            <person name="Floudas D."/>
            <person name="Copeland A."/>
            <person name="Barry K.W."/>
            <person name="Cichocki N."/>
            <person name="Veneault-Fourrey C."/>
            <person name="LaButti K."/>
            <person name="Lindquist E.A."/>
            <person name="Lipzen A."/>
            <person name="Lundell T."/>
            <person name="Morin E."/>
            <person name="Murat C."/>
            <person name="Riley R."/>
            <person name="Ohm R."/>
            <person name="Sun H."/>
            <person name="Tunlid A."/>
            <person name="Henrissat B."/>
            <person name="Grigoriev I.V."/>
            <person name="Hibbett D.S."/>
            <person name="Martin F."/>
        </authorList>
    </citation>
    <scope>NUCLEOTIDE SEQUENCE [LARGE SCALE GENOMIC DNA]</scope>
    <source>
        <strain evidence="2">h7</strain>
    </source>
</reference>
<evidence type="ECO:0000313" key="2">
    <source>
        <dbReference type="Proteomes" id="UP000053424"/>
    </source>
</evidence>